<protein>
    <submittedName>
        <fullName evidence="2">DUF1566 domain-containing protein</fullName>
    </submittedName>
</protein>
<dbReference type="AlphaFoldDB" id="A0A6N9TLZ3"/>
<name>A0A6N9TLZ3_DISTH</name>
<feature type="domain" description="Lcl C-terminal" evidence="1">
    <location>
        <begin position="228"/>
        <end position="340"/>
    </location>
</feature>
<proteinExistence type="predicted"/>
<dbReference type="InterPro" id="IPR011460">
    <property type="entry name" value="Lcl_C"/>
</dbReference>
<dbReference type="Pfam" id="PF07603">
    <property type="entry name" value="Lcl_C"/>
    <property type="match status" value="2"/>
</dbReference>
<organism evidence="2 3">
    <name type="scientific">Dissulfurirhabdus thermomarina</name>
    <dbReference type="NCBI Taxonomy" id="1765737"/>
    <lineage>
        <taxon>Bacteria</taxon>
        <taxon>Deltaproteobacteria</taxon>
        <taxon>Dissulfurirhabdaceae</taxon>
        <taxon>Dissulfurirhabdus</taxon>
    </lineage>
</organism>
<evidence type="ECO:0000313" key="3">
    <source>
        <dbReference type="Proteomes" id="UP000469346"/>
    </source>
</evidence>
<evidence type="ECO:0000259" key="1">
    <source>
        <dbReference type="Pfam" id="PF07603"/>
    </source>
</evidence>
<dbReference type="PANTHER" id="PTHR35812">
    <property type="entry name" value="LIPOPROTEIN"/>
    <property type="match status" value="1"/>
</dbReference>
<accession>A0A6N9TLZ3</accession>
<gene>
    <name evidence="2" type="ORF">G3N55_04675</name>
</gene>
<reference evidence="2 3" key="1">
    <citation type="submission" date="2020-02" db="EMBL/GenBank/DDBJ databases">
        <title>Comparative genomics of sulfur disproportionating microorganisms.</title>
        <authorList>
            <person name="Ward L.M."/>
            <person name="Bertran E."/>
            <person name="Johnston D.T."/>
        </authorList>
    </citation>
    <scope>NUCLEOTIDE SEQUENCE [LARGE SCALE GENOMIC DNA]</scope>
    <source>
        <strain evidence="2 3">DSM 100025</strain>
    </source>
</reference>
<sequence>MAGTRAGGAVPPARGLLQTGQSRCYDAGGREIPCNGSGQDGQFRSGLAWPEPRFTRNGETVVDRATGLVWTLDANLAEFAVTWAEALAFVADMNRSAALGHRDWRLPNRRELRSLVSYQETRPPLPGGHPFVNVFPGWYWTSTSAAVNPAYAWAVHMDGARMFYPRKDQEALVWAVRGRGKALLPATGQARCFDVSGAEVPCGGTGQDGEHRSGAAWPVPRFEVRGDAVLDRLTGLYWARAADAAGPVEWETALRAAAAFPAAAGVRWRLPNINELESLVDCSRHTPALPAGHPFRGVQEVYWSATTSTYEPDWAWALYLHKGAVGVGWKPGARFHVWPVGDSSKLETDSVSR</sequence>
<evidence type="ECO:0000313" key="2">
    <source>
        <dbReference type="EMBL" id="NDY42139.1"/>
    </source>
</evidence>
<dbReference type="Proteomes" id="UP000469346">
    <property type="component" value="Unassembled WGS sequence"/>
</dbReference>
<dbReference type="PANTHER" id="PTHR35812:SF1">
    <property type="entry name" value="LIPOPROTEIN"/>
    <property type="match status" value="1"/>
</dbReference>
<feature type="domain" description="Lcl C-terminal" evidence="1">
    <location>
        <begin position="59"/>
        <end position="177"/>
    </location>
</feature>
<dbReference type="EMBL" id="JAAGRR010000037">
    <property type="protein sequence ID" value="NDY42139.1"/>
    <property type="molecule type" value="Genomic_DNA"/>
</dbReference>
<comment type="caution">
    <text evidence="2">The sequence shown here is derived from an EMBL/GenBank/DDBJ whole genome shotgun (WGS) entry which is preliminary data.</text>
</comment>
<keyword evidence="3" id="KW-1185">Reference proteome</keyword>
<dbReference type="RefSeq" id="WP_163298286.1">
    <property type="nucleotide sequence ID" value="NZ_JAAGRR010000037.1"/>
</dbReference>